<dbReference type="SUPFAM" id="SSF109640">
    <property type="entry name" value="KRAB domain (Kruppel-associated box)"/>
    <property type="match status" value="1"/>
</dbReference>
<dbReference type="GO" id="GO:0008270">
    <property type="term" value="F:zinc ion binding"/>
    <property type="evidence" value="ECO:0007669"/>
    <property type="project" value="UniProtKB-KW"/>
</dbReference>
<evidence type="ECO:0000259" key="7">
    <source>
        <dbReference type="PROSITE" id="PS50157"/>
    </source>
</evidence>
<keyword evidence="1" id="KW-0479">Metal-binding</keyword>
<evidence type="ECO:0000256" key="3">
    <source>
        <dbReference type="ARBA" id="ARBA00022771"/>
    </source>
</evidence>
<proteinExistence type="predicted"/>
<feature type="domain" description="C2H2-type" evidence="7">
    <location>
        <begin position="82"/>
        <end position="109"/>
    </location>
</feature>
<dbReference type="FunFam" id="3.30.160.60:FF:002343">
    <property type="entry name" value="Zinc finger protein 33A"/>
    <property type="match status" value="1"/>
</dbReference>
<dbReference type="PROSITE" id="PS50157">
    <property type="entry name" value="ZINC_FINGER_C2H2_2"/>
    <property type="match status" value="1"/>
</dbReference>
<evidence type="ECO:0000256" key="5">
    <source>
        <dbReference type="PROSITE-ProRule" id="PRU00042"/>
    </source>
</evidence>
<feature type="non-terminal residue" evidence="9">
    <location>
        <position position="1"/>
    </location>
</feature>
<evidence type="ECO:0000256" key="6">
    <source>
        <dbReference type="SAM" id="MobiDB-lite"/>
    </source>
</evidence>
<gene>
    <name evidence="9" type="ORF">A6R68_17133</name>
</gene>
<dbReference type="Gene3D" id="3.30.160.60">
    <property type="entry name" value="Classic Zinc Finger"/>
    <property type="match status" value="1"/>
</dbReference>
<dbReference type="Gene3D" id="6.10.140.140">
    <property type="match status" value="1"/>
</dbReference>
<dbReference type="InterPro" id="IPR013087">
    <property type="entry name" value="Znf_C2H2_type"/>
</dbReference>
<dbReference type="InterPro" id="IPR036236">
    <property type="entry name" value="Znf_C2H2_sf"/>
</dbReference>
<evidence type="ECO:0000313" key="9">
    <source>
        <dbReference type="EMBL" id="OBS76414.1"/>
    </source>
</evidence>
<evidence type="ECO:0000256" key="2">
    <source>
        <dbReference type="ARBA" id="ARBA00022737"/>
    </source>
</evidence>
<keyword evidence="10" id="KW-1185">Reference proteome</keyword>
<keyword evidence="2" id="KW-0677">Repeat</keyword>
<reference evidence="9 10" key="1">
    <citation type="submission" date="2016-06" db="EMBL/GenBank/DDBJ databases">
        <title>The Draft Genome Sequence and Annotation of the Desert Woodrat Neotoma lepida.</title>
        <authorList>
            <person name="Campbell M."/>
            <person name="Oakeson K.F."/>
            <person name="Yandell M."/>
            <person name="Halpert J.R."/>
            <person name="Dearing D."/>
        </authorList>
    </citation>
    <scope>NUCLEOTIDE SEQUENCE [LARGE SCALE GENOMIC DNA]</scope>
    <source>
        <strain evidence="9">417</strain>
        <tissue evidence="9">Liver</tissue>
    </source>
</reference>
<dbReference type="PANTHER" id="PTHR23232:SF150">
    <property type="entry name" value="ZINC FINGER PROTEIN 993-RELATED"/>
    <property type="match status" value="1"/>
</dbReference>
<dbReference type="Pfam" id="PF01352">
    <property type="entry name" value="KRAB"/>
    <property type="match status" value="1"/>
</dbReference>
<evidence type="ECO:0000256" key="4">
    <source>
        <dbReference type="ARBA" id="ARBA00022833"/>
    </source>
</evidence>
<protein>
    <recommendedName>
        <fullName evidence="11">KRAB domain-containing protein</fullName>
    </recommendedName>
</protein>
<keyword evidence="4" id="KW-0862">Zinc</keyword>
<dbReference type="CDD" id="cd07765">
    <property type="entry name" value="KRAB_A-box"/>
    <property type="match status" value="1"/>
</dbReference>
<sequence length="111" mass="13073">SLLTFRDVAVDLSKEEWECLDCAQRALYMDVMLENYNNLVFVGQNQRVHRGKKEHKNTELDKYFDSQNKLTVKQTDSGKKPYQSRESGKCFKTDSSLSRHQRAHTSQKHYK</sequence>
<organism evidence="9 10">
    <name type="scientific">Neotoma lepida</name>
    <name type="common">Desert woodrat</name>
    <dbReference type="NCBI Taxonomy" id="56216"/>
    <lineage>
        <taxon>Eukaryota</taxon>
        <taxon>Metazoa</taxon>
        <taxon>Chordata</taxon>
        <taxon>Craniata</taxon>
        <taxon>Vertebrata</taxon>
        <taxon>Euteleostomi</taxon>
        <taxon>Mammalia</taxon>
        <taxon>Eutheria</taxon>
        <taxon>Euarchontoglires</taxon>
        <taxon>Glires</taxon>
        <taxon>Rodentia</taxon>
        <taxon>Myomorpha</taxon>
        <taxon>Muroidea</taxon>
        <taxon>Cricetidae</taxon>
        <taxon>Neotominae</taxon>
        <taxon>Neotoma</taxon>
    </lineage>
</organism>
<evidence type="ECO:0000259" key="8">
    <source>
        <dbReference type="PROSITE" id="PS50805"/>
    </source>
</evidence>
<name>A0A1A6HDS2_NEOLE</name>
<dbReference type="STRING" id="56216.A0A1A6HDS2"/>
<feature type="region of interest" description="Disordered" evidence="6">
    <location>
        <begin position="71"/>
        <end position="111"/>
    </location>
</feature>
<feature type="non-terminal residue" evidence="9">
    <location>
        <position position="111"/>
    </location>
</feature>
<dbReference type="SUPFAM" id="SSF57667">
    <property type="entry name" value="beta-beta-alpha zinc fingers"/>
    <property type="match status" value="1"/>
</dbReference>
<dbReference type="PROSITE" id="PS50805">
    <property type="entry name" value="KRAB"/>
    <property type="match status" value="1"/>
</dbReference>
<dbReference type="PANTHER" id="PTHR23232">
    <property type="entry name" value="KRAB DOMAIN C2H2 ZINC FINGER"/>
    <property type="match status" value="1"/>
</dbReference>
<dbReference type="OrthoDB" id="9836105at2759"/>
<dbReference type="InterPro" id="IPR036051">
    <property type="entry name" value="KRAB_dom_sf"/>
</dbReference>
<dbReference type="SMART" id="SM00349">
    <property type="entry name" value="KRAB"/>
    <property type="match status" value="1"/>
</dbReference>
<evidence type="ECO:0000256" key="1">
    <source>
        <dbReference type="ARBA" id="ARBA00022723"/>
    </source>
</evidence>
<keyword evidence="3 5" id="KW-0863">Zinc-finger</keyword>
<evidence type="ECO:0000313" key="10">
    <source>
        <dbReference type="Proteomes" id="UP000092124"/>
    </source>
</evidence>
<feature type="domain" description="KRAB" evidence="8">
    <location>
        <begin position="3"/>
        <end position="94"/>
    </location>
</feature>
<dbReference type="AlphaFoldDB" id="A0A1A6HDS2"/>
<dbReference type="InterPro" id="IPR050169">
    <property type="entry name" value="Krueppel_C2H2_ZnF"/>
</dbReference>
<dbReference type="EMBL" id="LZPO01034915">
    <property type="protein sequence ID" value="OBS76414.1"/>
    <property type="molecule type" value="Genomic_DNA"/>
</dbReference>
<accession>A0A1A6HDS2</accession>
<dbReference type="GO" id="GO:0006355">
    <property type="term" value="P:regulation of DNA-templated transcription"/>
    <property type="evidence" value="ECO:0007669"/>
    <property type="project" value="InterPro"/>
</dbReference>
<evidence type="ECO:0008006" key="11">
    <source>
        <dbReference type="Google" id="ProtNLM"/>
    </source>
</evidence>
<feature type="compositionally biased region" description="Basic residues" evidence="6">
    <location>
        <begin position="99"/>
        <end position="111"/>
    </location>
</feature>
<dbReference type="InterPro" id="IPR001909">
    <property type="entry name" value="KRAB"/>
</dbReference>
<dbReference type="Proteomes" id="UP000092124">
    <property type="component" value="Unassembled WGS sequence"/>
</dbReference>
<comment type="caution">
    <text evidence="9">The sequence shown here is derived from an EMBL/GenBank/DDBJ whole genome shotgun (WGS) entry which is preliminary data.</text>
</comment>